<feature type="non-terminal residue" evidence="2">
    <location>
        <position position="177"/>
    </location>
</feature>
<keyword evidence="2" id="KW-0418">Kinase</keyword>
<sequence length="177" mass="19779">MHKFLPKNHPFRLLLYLEWILLGIAVLAVFSPLPFPHPPRALRLHPPRLRFPIAAAVSIVTLGLMGLRLPVKSRLLSGIIYTSLGFGLSWLAVMLAGRGGSVFPSLLLVVVMRACVMFPWSGRLLVAGFAYISFLLMQLMSFLEIRPLGVSLGRPLPRVFRHMPSELLHGIIIHFTL</sequence>
<feature type="transmembrane region" description="Helical" evidence="1">
    <location>
        <begin position="13"/>
        <end position="30"/>
    </location>
</feature>
<evidence type="ECO:0000256" key="1">
    <source>
        <dbReference type="SAM" id="Phobius"/>
    </source>
</evidence>
<keyword evidence="2" id="KW-0808">Transferase</keyword>
<dbReference type="AlphaFoldDB" id="A0A6B3NK71"/>
<reference evidence="2" key="1">
    <citation type="submission" date="2019-11" db="EMBL/GenBank/DDBJ databases">
        <title>Genomic insights into an expanded diversity of filamentous marine cyanobacteria reveals the extraordinary biosynthetic potential of Moorea and Okeania.</title>
        <authorList>
            <person name="Ferreira Leao T."/>
            <person name="Wang M."/>
            <person name="Moss N."/>
            <person name="Da Silva R."/>
            <person name="Sanders J."/>
            <person name="Nurk S."/>
            <person name="Gurevich A."/>
            <person name="Humphrey G."/>
            <person name="Reher R."/>
            <person name="Zhu Q."/>
            <person name="Belda-Ferre P."/>
            <person name="Glukhov E."/>
            <person name="Rex R."/>
            <person name="Dorrestein P.C."/>
            <person name="Knight R."/>
            <person name="Pevzner P."/>
            <person name="Gerwick W.H."/>
            <person name="Gerwick L."/>
        </authorList>
    </citation>
    <scope>NUCLEOTIDE SEQUENCE</scope>
    <source>
        <strain evidence="2">SIO1C4</strain>
    </source>
</reference>
<accession>A0A6B3NK71</accession>
<protein>
    <submittedName>
        <fullName evidence="2">Sensor histidine kinase</fullName>
    </submittedName>
</protein>
<keyword evidence="1" id="KW-0472">Membrane</keyword>
<gene>
    <name evidence="2" type="ORF">F6J89_32415</name>
</gene>
<evidence type="ECO:0000313" key="2">
    <source>
        <dbReference type="EMBL" id="NER32180.1"/>
    </source>
</evidence>
<organism evidence="2">
    <name type="scientific">Symploca sp. SIO1C4</name>
    <dbReference type="NCBI Taxonomy" id="2607765"/>
    <lineage>
        <taxon>Bacteria</taxon>
        <taxon>Bacillati</taxon>
        <taxon>Cyanobacteriota</taxon>
        <taxon>Cyanophyceae</taxon>
        <taxon>Coleofasciculales</taxon>
        <taxon>Coleofasciculaceae</taxon>
        <taxon>Symploca</taxon>
    </lineage>
</organism>
<name>A0A6B3NK71_9CYAN</name>
<dbReference type="GO" id="GO:0016301">
    <property type="term" value="F:kinase activity"/>
    <property type="evidence" value="ECO:0007669"/>
    <property type="project" value="UniProtKB-KW"/>
</dbReference>
<comment type="caution">
    <text evidence="2">The sequence shown here is derived from an EMBL/GenBank/DDBJ whole genome shotgun (WGS) entry which is preliminary data.</text>
</comment>
<keyword evidence="1" id="KW-1133">Transmembrane helix</keyword>
<proteinExistence type="predicted"/>
<feature type="transmembrane region" description="Helical" evidence="1">
    <location>
        <begin position="75"/>
        <end position="95"/>
    </location>
</feature>
<keyword evidence="1" id="KW-0812">Transmembrane</keyword>
<dbReference type="EMBL" id="JAAHFQ010001102">
    <property type="protein sequence ID" value="NER32180.1"/>
    <property type="molecule type" value="Genomic_DNA"/>
</dbReference>
<feature type="transmembrane region" description="Helical" evidence="1">
    <location>
        <begin position="51"/>
        <end position="69"/>
    </location>
</feature>